<dbReference type="AlphaFoldDB" id="A0AAW2FQR0"/>
<comment type="caution">
    <text evidence="1">The sequence shown here is derived from an EMBL/GenBank/DDBJ whole genome shotgun (WGS) entry which is preliminary data.</text>
</comment>
<organism evidence="1 2">
    <name type="scientific">Cardiocondyla obscurior</name>
    <dbReference type="NCBI Taxonomy" id="286306"/>
    <lineage>
        <taxon>Eukaryota</taxon>
        <taxon>Metazoa</taxon>
        <taxon>Ecdysozoa</taxon>
        <taxon>Arthropoda</taxon>
        <taxon>Hexapoda</taxon>
        <taxon>Insecta</taxon>
        <taxon>Pterygota</taxon>
        <taxon>Neoptera</taxon>
        <taxon>Endopterygota</taxon>
        <taxon>Hymenoptera</taxon>
        <taxon>Apocrita</taxon>
        <taxon>Aculeata</taxon>
        <taxon>Formicoidea</taxon>
        <taxon>Formicidae</taxon>
        <taxon>Myrmicinae</taxon>
        <taxon>Cardiocondyla</taxon>
    </lineage>
</organism>
<proteinExistence type="predicted"/>
<evidence type="ECO:0000313" key="1">
    <source>
        <dbReference type="EMBL" id="KAL0117737.1"/>
    </source>
</evidence>
<keyword evidence="2" id="KW-1185">Reference proteome</keyword>
<gene>
    <name evidence="1" type="ORF">PUN28_008853</name>
</gene>
<dbReference type="Proteomes" id="UP001430953">
    <property type="component" value="Unassembled WGS sequence"/>
</dbReference>
<protein>
    <submittedName>
        <fullName evidence="1">Uncharacterized protein</fullName>
    </submittedName>
</protein>
<name>A0AAW2FQR0_9HYME</name>
<reference evidence="1 2" key="1">
    <citation type="submission" date="2023-03" db="EMBL/GenBank/DDBJ databases">
        <title>High recombination rates correlate with genetic variation in Cardiocondyla obscurior ants.</title>
        <authorList>
            <person name="Errbii M."/>
        </authorList>
    </citation>
    <scope>NUCLEOTIDE SEQUENCE [LARGE SCALE GENOMIC DNA]</scope>
    <source>
        <strain evidence="1">Alpha-2009</strain>
        <tissue evidence="1">Whole body</tissue>
    </source>
</reference>
<evidence type="ECO:0000313" key="2">
    <source>
        <dbReference type="Proteomes" id="UP001430953"/>
    </source>
</evidence>
<dbReference type="EMBL" id="JADYXP020000008">
    <property type="protein sequence ID" value="KAL0117737.1"/>
    <property type="molecule type" value="Genomic_DNA"/>
</dbReference>
<accession>A0AAW2FQR0</accession>
<sequence>MRVRKRATIRIAALITIIRDELTKILPAKYRICIRRQRIIPANIGEKEIVKRVKPGILHCYLSPSACHVSNI</sequence>